<gene>
    <name evidence="2" type="ORF">Nepgr_033975</name>
</gene>
<name>A0AAD3Y978_NEPGR</name>
<comment type="caution">
    <text evidence="2">The sequence shown here is derived from an EMBL/GenBank/DDBJ whole genome shotgun (WGS) entry which is preliminary data.</text>
</comment>
<proteinExistence type="predicted"/>
<sequence length="524" mass="58103">MVSENPSNRDSNTAMERFEICLLALERPHFGFPLKFGLVSYSNWPTAEPALRFTTAGRSASQGCSNHSLDSDMIVFAIVRPRSLVSRIRVTGSSEPPLKRCHWIRLVIRSPRFEISPPPRLPFACRGACAGRFFSFLSYRDPLSLTSFLNPALSFRSLPHSACPPCSLTRLFHSSYLLSSTSLPRYRLPSPRSRRLPPTLLLGAAWSSLQMPLHLGGFLLPPLIPSLPPRYPSFGLGSPALSFDTLVGLARRRGYRRSGTPGSAPACLNTPLPLAEIPVLAVLEPRRDGPRASQPPPRPRACLSSRSPVPVGPLPGSWLGCRDPFSWASFQARRMLPPKSLASPADWWRFSKLKSSPPPVSRFTPLAWMQKTLMMIPLGWCSHINIGIYRLGGRLHALLQCAVEPAVGLFNSHECGIVRIPYKDAGISLGVLLLVTTFPYFCCDPSLDDLMLDGQVMLHCTGFHIVWGYVDWCYLWGCPTHYEGLHLRLVMQLLIVSPQCVFGRILHADVSIARAKQPMVVIGR</sequence>
<organism evidence="2 3">
    <name type="scientific">Nepenthes gracilis</name>
    <name type="common">Slender pitcher plant</name>
    <dbReference type="NCBI Taxonomy" id="150966"/>
    <lineage>
        <taxon>Eukaryota</taxon>
        <taxon>Viridiplantae</taxon>
        <taxon>Streptophyta</taxon>
        <taxon>Embryophyta</taxon>
        <taxon>Tracheophyta</taxon>
        <taxon>Spermatophyta</taxon>
        <taxon>Magnoliopsida</taxon>
        <taxon>eudicotyledons</taxon>
        <taxon>Gunneridae</taxon>
        <taxon>Pentapetalae</taxon>
        <taxon>Caryophyllales</taxon>
        <taxon>Nepenthaceae</taxon>
        <taxon>Nepenthes</taxon>
    </lineage>
</organism>
<protein>
    <submittedName>
        <fullName evidence="2">Uncharacterized protein</fullName>
    </submittedName>
</protein>
<accession>A0AAD3Y978</accession>
<evidence type="ECO:0000256" key="1">
    <source>
        <dbReference type="SAM" id="MobiDB-lite"/>
    </source>
</evidence>
<dbReference type="Proteomes" id="UP001279734">
    <property type="component" value="Unassembled WGS sequence"/>
</dbReference>
<reference evidence="2" key="1">
    <citation type="submission" date="2023-05" db="EMBL/GenBank/DDBJ databases">
        <title>Nepenthes gracilis genome sequencing.</title>
        <authorList>
            <person name="Fukushima K."/>
        </authorList>
    </citation>
    <scope>NUCLEOTIDE SEQUENCE</scope>
    <source>
        <strain evidence="2">SING2019-196</strain>
    </source>
</reference>
<evidence type="ECO:0000313" key="3">
    <source>
        <dbReference type="Proteomes" id="UP001279734"/>
    </source>
</evidence>
<keyword evidence="3" id="KW-1185">Reference proteome</keyword>
<feature type="region of interest" description="Disordered" evidence="1">
    <location>
        <begin position="285"/>
        <end position="306"/>
    </location>
</feature>
<dbReference type="EMBL" id="BSYO01000101">
    <property type="protein sequence ID" value="GMH32131.1"/>
    <property type="molecule type" value="Genomic_DNA"/>
</dbReference>
<evidence type="ECO:0000313" key="2">
    <source>
        <dbReference type="EMBL" id="GMH32131.1"/>
    </source>
</evidence>
<dbReference type="AlphaFoldDB" id="A0AAD3Y978"/>